<comment type="cofactor">
    <cofactor evidence="1">
        <name>FAD</name>
        <dbReference type="ChEBI" id="CHEBI:57692"/>
    </cofactor>
</comment>
<keyword evidence="3" id="KW-0285">Flavoprotein</keyword>
<dbReference type="PROSITE" id="PS51387">
    <property type="entry name" value="FAD_PCMH"/>
    <property type="match status" value="1"/>
</dbReference>
<evidence type="ECO:0000256" key="1">
    <source>
        <dbReference type="ARBA" id="ARBA00001974"/>
    </source>
</evidence>
<dbReference type="InterPro" id="IPR006093">
    <property type="entry name" value="Oxy_OxRdtase_FAD_BS"/>
</dbReference>
<evidence type="ECO:0000256" key="4">
    <source>
        <dbReference type="ARBA" id="ARBA00022827"/>
    </source>
</evidence>
<dbReference type="Gene3D" id="3.40.462.20">
    <property type="match status" value="1"/>
</dbReference>
<feature type="region of interest" description="Disordered" evidence="6">
    <location>
        <begin position="1"/>
        <end position="24"/>
    </location>
</feature>
<dbReference type="Pfam" id="PF05331">
    <property type="entry name" value="DUF742"/>
    <property type="match status" value="1"/>
</dbReference>
<dbReference type="PROSITE" id="PS00862">
    <property type="entry name" value="OX2_COVAL_FAD"/>
    <property type="match status" value="1"/>
</dbReference>
<dbReference type="SUPFAM" id="SSF56176">
    <property type="entry name" value="FAD-binding/transporter-associated domain-like"/>
    <property type="match status" value="1"/>
</dbReference>
<sequence length="564" mass="58987">MTDPDPRTLVRPYTLTGGRTTASWPPETVVSAVDAIPEPRRPRSAAGTLPDDELRRLAGLVRGPVWLPGDVGFAEELASTYSAVEHRPRVVVGARDSGDVAAAVAFAVERGLPVAVQATGHGAVRPVDDGVLVSTRRMRGVRVDPDARTVTVGAGVVWSEVIAAAGPYGLAPLCGSAPGVGVVGYTLGGGISPLARTFGFTADHVLAAEVVTADGTVRLVDADHEPELFWGLRGGKGNLGVVTTLVLRLFPIATITGGGLFFDGSRAEEVLRAYPRVTAGLTEATTTSLSFSRLGHRTRGGTLPAVHLRVAHLGPGADEALAGLRALGPVLDTVTELPFSAIGTIHDDPTEPADVFKRGLLLADLAPGAVEAIARAVGPDVGEPVASVEIRHLGGAMTRRPEPDNAVGGREATYGVFVVDTHARADRVRRLVEALQPYSTGAAVNFLGTVTESDVVATAWSPGDYRRLAALKGRVDPDEVFRFGYAIPVPEDDGRPPEAAAIVAAARPWRSIAELAAGTRLPLGVVRVLVTDLADAGLVRVHRPGTGADTDQLERVLRGLRRRL</sequence>
<proteinExistence type="inferred from homology"/>
<dbReference type="Proteomes" id="UP001231924">
    <property type="component" value="Unassembled WGS sequence"/>
</dbReference>
<dbReference type="Pfam" id="PF01565">
    <property type="entry name" value="FAD_binding_4"/>
    <property type="match status" value="1"/>
</dbReference>
<dbReference type="InterPro" id="IPR016166">
    <property type="entry name" value="FAD-bd_PCMH"/>
</dbReference>
<reference evidence="8 9" key="1">
    <citation type="submission" date="2023-06" db="EMBL/GenBank/DDBJ databases">
        <title>Actinomycetospora Odt1-22.</title>
        <authorList>
            <person name="Supong K."/>
        </authorList>
    </citation>
    <scope>NUCLEOTIDE SEQUENCE [LARGE SCALE GENOMIC DNA]</scope>
    <source>
        <strain evidence="8 9">Odt1-22</strain>
    </source>
</reference>
<dbReference type="PANTHER" id="PTHR42973:SF39">
    <property type="entry name" value="FAD-BINDING PCMH-TYPE DOMAIN-CONTAINING PROTEIN"/>
    <property type="match status" value="1"/>
</dbReference>
<evidence type="ECO:0000256" key="3">
    <source>
        <dbReference type="ARBA" id="ARBA00022630"/>
    </source>
</evidence>
<dbReference type="RefSeq" id="WP_286056913.1">
    <property type="nucleotide sequence ID" value="NZ_JASVWF010000010.1"/>
</dbReference>
<evidence type="ECO:0000313" key="9">
    <source>
        <dbReference type="Proteomes" id="UP001231924"/>
    </source>
</evidence>
<organism evidence="8 9">
    <name type="scientific">Actinomycetospora termitidis</name>
    <dbReference type="NCBI Taxonomy" id="3053470"/>
    <lineage>
        <taxon>Bacteria</taxon>
        <taxon>Bacillati</taxon>
        <taxon>Actinomycetota</taxon>
        <taxon>Actinomycetes</taxon>
        <taxon>Pseudonocardiales</taxon>
        <taxon>Pseudonocardiaceae</taxon>
        <taxon>Actinomycetospora</taxon>
    </lineage>
</organism>
<dbReference type="InterPro" id="IPR006094">
    <property type="entry name" value="Oxid_FAD_bind_N"/>
</dbReference>
<protein>
    <submittedName>
        <fullName evidence="8">FAD-binding protein</fullName>
    </submittedName>
</protein>
<dbReference type="InterPro" id="IPR007995">
    <property type="entry name" value="DUF742"/>
</dbReference>
<dbReference type="InterPro" id="IPR016169">
    <property type="entry name" value="FAD-bd_PCMH_sub2"/>
</dbReference>
<evidence type="ECO:0000256" key="2">
    <source>
        <dbReference type="ARBA" id="ARBA00005466"/>
    </source>
</evidence>
<evidence type="ECO:0000313" key="8">
    <source>
        <dbReference type="EMBL" id="MDL5160308.1"/>
    </source>
</evidence>
<evidence type="ECO:0000259" key="7">
    <source>
        <dbReference type="PROSITE" id="PS51387"/>
    </source>
</evidence>
<dbReference type="Gene3D" id="3.30.465.10">
    <property type="match status" value="1"/>
</dbReference>
<keyword evidence="9" id="KW-1185">Reference proteome</keyword>
<dbReference type="InterPro" id="IPR036318">
    <property type="entry name" value="FAD-bd_PCMH-like_sf"/>
</dbReference>
<name>A0ABT7MI05_9PSEU</name>
<dbReference type="EMBL" id="JASVWF010000010">
    <property type="protein sequence ID" value="MDL5160308.1"/>
    <property type="molecule type" value="Genomic_DNA"/>
</dbReference>
<comment type="caution">
    <text evidence="8">The sequence shown here is derived from an EMBL/GenBank/DDBJ whole genome shotgun (WGS) entry which is preliminary data.</text>
</comment>
<gene>
    <name evidence="8" type="ORF">QRT03_30370</name>
</gene>
<feature type="domain" description="FAD-binding PCMH-type" evidence="7">
    <location>
        <begin position="84"/>
        <end position="252"/>
    </location>
</feature>
<evidence type="ECO:0000256" key="5">
    <source>
        <dbReference type="ARBA" id="ARBA00023002"/>
    </source>
</evidence>
<evidence type="ECO:0000256" key="6">
    <source>
        <dbReference type="SAM" id="MobiDB-lite"/>
    </source>
</evidence>
<dbReference type="PANTHER" id="PTHR42973">
    <property type="entry name" value="BINDING OXIDOREDUCTASE, PUTATIVE (AFU_ORTHOLOGUE AFUA_1G17690)-RELATED"/>
    <property type="match status" value="1"/>
</dbReference>
<keyword evidence="4" id="KW-0274">FAD</keyword>
<dbReference type="Gene3D" id="3.30.43.10">
    <property type="entry name" value="Uridine Diphospho-n-acetylenolpyruvylglucosamine Reductase, domain 2"/>
    <property type="match status" value="1"/>
</dbReference>
<dbReference type="InterPro" id="IPR016167">
    <property type="entry name" value="FAD-bd_PCMH_sub1"/>
</dbReference>
<comment type="similarity">
    <text evidence="2">Belongs to the oxygen-dependent FAD-linked oxidoreductase family.</text>
</comment>
<keyword evidence="5" id="KW-0560">Oxidoreductase</keyword>
<dbReference type="InterPro" id="IPR050416">
    <property type="entry name" value="FAD-linked_Oxidoreductase"/>
</dbReference>
<accession>A0ABT7MI05</accession>